<dbReference type="RefSeq" id="WP_146905039.1">
    <property type="nucleotide sequence ID" value="NZ_BJYS01000055.1"/>
</dbReference>
<name>A0A512B5L0_9BACT</name>
<sequence>MKKYNRVVSFFGGLFLVMLVAHNILAARLYGGYYLAERIKNLRNNCERFAWARQLKESAIENAQPWVAIADEDLWAMVPGQDLPRCIDVTFNRLTTGPKFLGYLKCGNQISKFGNYPYNPGFGNKPWKLTCPSEGNGSKVFCGPVAFVRAYKGPTMVVRNATIPEDYAQGYAYDFEEGAAFRIANHQIWEN</sequence>
<dbReference type="EMBL" id="BJYS01000055">
    <property type="protein sequence ID" value="GEO07253.1"/>
    <property type="molecule type" value="Genomic_DNA"/>
</dbReference>
<dbReference type="AlphaFoldDB" id="A0A512B5L0"/>
<comment type="caution">
    <text evidence="1">The sequence shown here is derived from an EMBL/GenBank/DDBJ whole genome shotgun (WGS) entry which is preliminary data.</text>
</comment>
<dbReference type="OrthoDB" id="227957at2"/>
<evidence type="ECO:0000313" key="2">
    <source>
        <dbReference type="Proteomes" id="UP000321532"/>
    </source>
</evidence>
<protein>
    <submittedName>
        <fullName evidence="1">Uncharacterized protein</fullName>
    </submittedName>
</protein>
<gene>
    <name evidence="1" type="ORF">AAE02nite_49170</name>
</gene>
<dbReference type="Proteomes" id="UP000321532">
    <property type="component" value="Unassembled WGS sequence"/>
</dbReference>
<proteinExistence type="predicted"/>
<reference evidence="1 2" key="1">
    <citation type="submission" date="2019-07" db="EMBL/GenBank/DDBJ databases">
        <title>Whole genome shotgun sequence of Adhaeribacter aerolatus NBRC 106133.</title>
        <authorList>
            <person name="Hosoyama A."/>
            <person name="Uohara A."/>
            <person name="Ohji S."/>
            <person name="Ichikawa N."/>
        </authorList>
    </citation>
    <scope>NUCLEOTIDE SEQUENCE [LARGE SCALE GENOMIC DNA]</scope>
    <source>
        <strain evidence="1 2">NBRC 106133</strain>
    </source>
</reference>
<keyword evidence="2" id="KW-1185">Reference proteome</keyword>
<evidence type="ECO:0000313" key="1">
    <source>
        <dbReference type="EMBL" id="GEO07253.1"/>
    </source>
</evidence>
<organism evidence="1 2">
    <name type="scientific">Adhaeribacter aerolatus</name>
    <dbReference type="NCBI Taxonomy" id="670289"/>
    <lineage>
        <taxon>Bacteria</taxon>
        <taxon>Pseudomonadati</taxon>
        <taxon>Bacteroidota</taxon>
        <taxon>Cytophagia</taxon>
        <taxon>Cytophagales</taxon>
        <taxon>Hymenobacteraceae</taxon>
        <taxon>Adhaeribacter</taxon>
    </lineage>
</organism>
<accession>A0A512B5L0</accession>